<dbReference type="RefSeq" id="WP_148381690.1">
    <property type="nucleotide sequence ID" value="NZ_VSKN01000057.1"/>
</dbReference>
<proteinExistence type="predicted"/>
<organism evidence="1 2">
    <name type="scientific">Bizionia gelidisalsuginis</name>
    <dbReference type="NCBI Taxonomy" id="291188"/>
    <lineage>
        <taxon>Bacteria</taxon>
        <taxon>Pseudomonadati</taxon>
        <taxon>Bacteroidota</taxon>
        <taxon>Flavobacteriia</taxon>
        <taxon>Flavobacteriales</taxon>
        <taxon>Flavobacteriaceae</taxon>
        <taxon>Bizionia</taxon>
    </lineage>
</organism>
<name>A0ABY3M6U0_9FLAO</name>
<protein>
    <recommendedName>
        <fullName evidence="3">Lipoprotein</fullName>
    </recommendedName>
</protein>
<reference evidence="1 2" key="1">
    <citation type="submission" date="2019-08" db="EMBL/GenBank/DDBJ databases">
        <title>Genomes of Antarctic Bizionia species.</title>
        <authorList>
            <person name="Bowman J.P."/>
        </authorList>
    </citation>
    <scope>NUCLEOTIDE SEQUENCE [LARGE SCALE GENOMIC DNA]</scope>
    <source>
        <strain evidence="1 2">IC164</strain>
    </source>
</reference>
<gene>
    <name evidence="1" type="ORF">ES677_14965</name>
</gene>
<dbReference type="Proteomes" id="UP000323621">
    <property type="component" value="Unassembled WGS sequence"/>
</dbReference>
<dbReference type="EMBL" id="VSKN01000057">
    <property type="protein sequence ID" value="TYC07644.1"/>
    <property type="molecule type" value="Genomic_DNA"/>
</dbReference>
<evidence type="ECO:0008006" key="3">
    <source>
        <dbReference type="Google" id="ProtNLM"/>
    </source>
</evidence>
<evidence type="ECO:0000313" key="2">
    <source>
        <dbReference type="Proteomes" id="UP000323621"/>
    </source>
</evidence>
<comment type="caution">
    <text evidence="1">The sequence shown here is derived from an EMBL/GenBank/DDBJ whole genome shotgun (WGS) entry which is preliminary data.</text>
</comment>
<accession>A0ABY3M6U0</accession>
<evidence type="ECO:0000313" key="1">
    <source>
        <dbReference type="EMBL" id="TYC07644.1"/>
    </source>
</evidence>
<sequence length="137" mass="15204">MKLKRKYFIILISTIGLGLFFSCNKNDDDKEEECIVNKTEYVISVNSPATGTVNQSITIEVNFGVSNGCGGFGKFIESENGNTRIIEVEAKYVGCICTQDAPIRTTNYEFITNTAGDYELKFKSSPTEFITVNLTIN</sequence>
<dbReference type="PROSITE" id="PS51257">
    <property type="entry name" value="PROKAR_LIPOPROTEIN"/>
    <property type="match status" value="1"/>
</dbReference>
<keyword evidence="2" id="KW-1185">Reference proteome</keyword>